<dbReference type="RefSeq" id="WP_369666719.1">
    <property type="nucleotide sequence ID" value="NZ_JBDKXB010000007.1"/>
</dbReference>
<sequence>MEIEFDPEKAAANPANHEGVTFEEARHVLFDPFALTREDVDANGEQRFVTLGMGGQVRVLVVVWTLRGNRIRLISAWKANQSQRRRYEQQF</sequence>
<name>A0ABV4BCU3_9GAMM</name>
<keyword evidence="2" id="KW-1185">Reference proteome</keyword>
<dbReference type="InterPro" id="IPR038573">
    <property type="entry name" value="BrnT_sf"/>
</dbReference>
<evidence type="ECO:0000313" key="1">
    <source>
        <dbReference type="EMBL" id="MEY6432336.1"/>
    </source>
</evidence>
<dbReference type="Proteomes" id="UP001564408">
    <property type="component" value="Unassembled WGS sequence"/>
</dbReference>
<comment type="caution">
    <text evidence="1">The sequence shown here is derived from an EMBL/GenBank/DDBJ whole genome shotgun (WGS) entry which is preliminary data.</text>
</comment>
<gene>
    <name evidence="1" type="ORF">ABC977_07950</name>
</gene>
<reference evidence="1 2" key="1">
    <citation type="submission" date="2024-05" db="EMBL/GenBank/DDBJ databases">
        <title>Genome Sequence and Characterization of the New Strain Purple Sulfur Bacterium of Genus Thioalkalicoccus.</title>
        <authorList>
            <person name="Bryantseva I.A."/>
            <person name="Kyndt J.A."/>
            <person name="Imhoff J.F."/>
        </authorList>
    </citation>
    <scope>NUCLEOTIDE SEQUENCE [LARGE SCALE GENOMIC DNA]</scope>
    <source>
        <strain evidence="1 2">Um2</strain>
    </source>
</reference>
<proteinExistence type="predicted"/>
<dbReference type="EMBL" id="JBDKXB010000007">
    <property type="protein sequence ID" value="MEY6432336.1"/>
    <property type="molecule type" value="Genomic_DNA"/>
</dbReference>
<evidence type="ECO:0000313" key="2">
    <source>
        <dbReference type="Proteomes" id="UP001564408"/>
    </source>
</evidence>
<dbReference type="InterPro" id="IPR007460">
    <property type="entry name" value="BrnT_toxin"/>
</dbReference>
<dbReference type="Pfam" id="PF04365">
    <property type="entry name" value="BrnT_toxin"/>
    <property type="match status" value="1"/>
</dbReference>
<dbReference type="Gene3D" id="3.10.450.530">
    <property type="entry name" value="Ribonuclease toxin, BrnT, of type II toxin-antitoxin system"/>
    <property type="match status" value="1"/>
</dbReference>
<accession>A0ABV4BCU3</accession>
<organism evidence="1 2">
    <name type="scientific">Thioalkalicoccus limnaeus</name>
    <dbReference type="NCBI Taxonomy" id="120681"/>
    <lineage>
        <taxon>Bacteria</taxon>
        <taxon>Pseudomonadati</taxon>
        <taxon>Pseudomonadota</taxon>
        <taxon>Gammaproteobacteria</taxon>
        <taxon>Chromatiales</taxon>
        <taxon>Chromatiaceae</taxon>
        <taxon>Thioalkalicoccus</taxon>
    </lineage>
</organism>
<protein>
    <submittedName>
        <fullName evidence="1">BrnT family toxin</fullName>
    </submittedName>
</protein>